<keyword evidence="6 10" id="KW-0407">Ion channel</keyword>
<keyword evidence="10" id="KW-0479">Metal-binding</keyword>
<dbReference type="RefSeq" id="WP_218119722.1">
    <property type="nucleotide sequence ID" value="NZ_FMYT01000031.1"/>
</dbReference>
<comment type="catalytic activity">
    <reaction evidence="8">
        <text>fluoride(in) = fluoride(out)</text>
        <dbReference type="Rhea" id="RHEA:76159"/>
        <dbReference type="ChEBI" id="CHEBI:17051"/>
    </reaction>
    <physiologicalReaction direction="left-to-right" evidence="8">
        <dbReference type="Rhea" id="RHEA:76160"/>
    </physiologicalReaction>
</comment>
<gene>
    <name evidence="10" type="primary">fluC</name>
    <name evidence="10" type="synonym">crcB</name>
    <name evidence="11" type="ORF">SAMN04488597_13116</name>
    <name evidence="12" type="ORF">SAMN04488598_1369</name>
    <name evidence="13" type="ORF">SAMN04515652_1349</name>
</gene>
<comment type="activity regulation">
    <text evidence="10">Na(+) is not transported, but it plays an essential structural role and its presence is essential for fluoride channel function.</text>
</comment>
<comment type="similarity">
    <text evidence="7 10">Belongs to the fluoride channel Fluc/FEX (TC 1.A.43) family.</text>
</comment>
<evidence type="ECO:0000256" key="6">
    <source>
        <dbReference type="ARBA" id="ARBA00023303"/>
    </source>
</evidence>
<dbReference type="Proteomes" id="UP000324896">
    <property type="component" value="Unassembled WGS sequence"/>
</dbReference>
<dbReference type="GO" id="GO:0062054">
    <property type="term" value="F:fluoride channel activity"/>
    <property type="evidence" value="ECO:0007669"/>
    <property type="project" value="UniProtKB-UniRule"/>
</dbReference>
<evidence type="ECO:0000256" key="4">
    <source>
        <dbReference type="ARBA" id="ARBA00022989"/>
    </source>
</evidence>
<evidence type="ECO:0000313" key="11">
    <source>
        <dbReference type="EMBL" id="SDD17867.1"/>
    </source>
</evidence>
<dbReference type="EMBL" id="FMYT01000031">
    <property type="protein sequence ID" value="SDD17867.1"/>
    <property type="molecule type" value="Genomic_DNA"/>
</dbReference>
<keyword evidence="10" id="KW-0406">Ion transport</keyword>
<evidence type="ECO:0000313" key="15">
    <source>
        <dbReference type="Proteomes" id="UP000199519"/>
    </source>
</evidence>
<reference evidence="14 15" key="1">
    <citation type="submission" date="2016-10" db="EMBL/GenBank/DDBJ databases">
        <authorList>
            <person name="Varghese N."/>
            <person name="Submissions S."/>
        </authorList>
    </citation>
    <scope>NUCLEOTIDE SEQUENCE [LARGE SCALE GENOMIC DNA]</scope>
    <source>
        <strain evidence="11 16">WG10</strain>
        <strain evidence="12 15">WG2</strain>
        <strain evidence="13 14">WG5</strain>
    </source>
</reference>
<comment type="function">
    <text evidence="9 10">Fluoride-specific ion channel. Important for reducing fluoride concentration in the cell, thus reducing its toxicity.</text>
</comment>
<evidence type="ECO:0000256" key="9">
    <source>
        <dbReference type="ARBA" id="ARBA00049940"/>
    </source>
</evidence>
<evidence type="ECO:0000256" key="2">
    <source>
        <dbReference type="ARBA" id="ARBA00022475"/>
    </source>
</evidence>
<dbReference type="NCBIfam" id="TIGR00494">
    <property type="entry name" value="crcB"/>
    <property type="match status" value="1"/>
</dbReference>
<proteinExistence type="inferred from homology"/>
<keyword evidence="10" id="KW-0813">Transport</keyword>
<dbReference type="PANTHER" id="PTHR28259">
    <property type="entry name" value="FLUORIDE EXPORT PROTEIN 1-RELATED"/>
    <property type="match status" value="1"/>
</dbReference>
<feature type="transmembrane region" description="Helical" evidence="10">
    <location>
        <begin position="32"/>
        <end position="56"/>
    </location>
</feature>
<dbReference type="GO" id="GO:0140114">
    <property type="term" value="P:cellular detoxification of fluoride"/>
    <property type="evidence" value="ECO:0007669"/>
    <property type="project" value="UniProtKB-UniRule"/>
</dbReference>
<dbReference type="AlphaFoldDB" id="A0A1G6SNR5"/>
<feature type="transmembrane region" description="Helical" evidence="10">
    <location>
        <begin position="97"/>
        <end position="118"/>
    </location>
</feature>
<sequence>MFNIFYIGLGGFFGAIGRYSISKWIANKYSSIFPYGTLAVNLLGSFLLGFLITYFLDKSTLNPLYRTAITTGFLGALTTFSTFGFETIMLFEEESYFFALVNIFSNLFLGLILVFLGIKLAKLI</sequence>
<dbReference type="GO" id="GO:0005886">
    <property type="term" value="C:plasma membrane"/>
    <property type="evidence" value="ECO:0007669"/>
    <property type="project" value="UniProtKB-SubCell"/>
</dbReference>
<dbReference type="Proteomes" id="UP000199519">
    <property type="component" value="Unassembled WGS sequence"/>
</dbReference>
<comment type="subcellular location">
    <subcellularLocation>
        <location evidence="1 10">Cell membrane</location>
        <topology evidence="1 10">Multi-pass membrane protein</topology>
    </subcellularLocation>
</comment>
<dbReference type="Pfam" id="PF02537">
    <property type="entry name" value="CRCB"/>
    <property type="match status" value="1"/>
</dbReference>
<protein>
    <recommendedName>
        <fullName evidence="10">Fluoride-specific ion channel FluC</fullName>
    </recommendedName>
</protein>
<dbReference type="EMBL" id="FOHG01000034">
    <property type="protein sequence ID" value="SET17295.1"/>
    <property type="molecule type" value="Genomic_DNA"/>
</dbReference>
<evidence type="ECO:0000313" key="16">
    <source>
        <dbReference type="Proteomes" id="UP000324896"/>
    </source>
</evidence>
<evidence type="ECO:0000256" key="1">
    <source>
        <dbReference type="ARBA" id="ARBA00004651"/>
    </source>
</evidence>
<evidence type="ECO:0000313" key="13">
    <source>
        <dbReference type="EMBL" id="SET17295.1"/>
    </source>
</evidence>
<name>A0A1G6SNR5_9FIRM</name>
<dbReference type="PANTHER" id="PTHR28259:SF1">
    <property type="entry name" value="FLUORIDE EXPORT PROTEIN 1-RELATED"/>
    <property type="match status" value="1"/>
</dbReference>
<dbReference type="EMBL" id="FNBJ01000036">
    <property type="protein sequence ID" value="SDF98859.1"/>
    <property type="molecule type" value="Genomic_DNA"/>
</dbReference>
<keyword evidence="15" id="KW-1185">Reference proteome</keyword>
<accession>A0A1G6SNR5</accession>
<keyword evidence="2 10" id="KW-1003">Cell membrane</keyword>
<dbReference type="HAMAP" id="MF_00454">
    <property type="entry name" value="FluC"/>
    <property type="match status" value="1"/>
</dbReference>
<feature type="binding site" evidence="10">
    <location>
        <position position="78"/>
    </location>
    <ligand>
        <name>Na(+)</name>
        <dbReference type="ChEBI" id="CHEBI:29101"/>
        <note>structural</note>
    </ligand>
</feature>
<evidence type="ECO:0000256" key="3">
    <source>
        <dbReference type="ARBA" id="ARBA00022692"/>
    </source>
</evidence>
<evidence type="ECO:0000256" key="10">
    <source>
        <dbReference type="HAMAP-Rule" id="MF_00454"/>
    </source>
</evidence>
<evidence type="ECO:0000256" key="8">
    <source>
        <dbReference type="ARBA" id="ARBA00035585"/>
    </source>
</evidence>
<feature type="binding site" evidence="10">
    <location>
        <position position="75"/>
    </location>
    <ligand>
        <name>Na(+)</name>
        <dbReference type="ChEBI" id="CHEBI:29101"/>
        <note>structural</note>
    </ligand>
</feature>
<organism evidence="11 16">
    <name type="scientific">Halanaerobium congolense</name>
    <dbReference type="NCBI Taxonomy" id="54121"/>
    <lineage>
        <taxon>Bacteria</taxon>
        <taxon>Bacillati</taxon>
        <taxon>Bacillota</taxon>
        <taxon>Clostridia</taxon>
        <taxon>Halanaerobiales</taxon>
        <taxon>Halanaerobiaceae</taxon>
        <taxon>Halanaerobium</taxon>
    </lineage>
</organism>
<feature type="transmembrane region" description="Helical" evidence="10">
    <location>
        <begin position="5"/>
        <end position="26"/>
    </location>
</feature>
<keyword evidence="5 10" id="KW-0472">Membrane</keyword>
<evidence type="ECO:0000256" key="7">
    <source>
        <dbReference type="ARBA" id="ARBA00035120"/>
    </source>
</evidence>
<keyword evidence="3 10" id="KW-0812">Transmembrane</keyword>
<evidence type="ECO:0000313" key="14">
    <source>
        <dbReference type="Proteomes" id="UP000198612"/>
    </source>
</evidence>
<dbReference type="GO" id="GO:0046872">
    <property type="term" value="F:metal ion binding"/>
    <property type="evidence" value="ECO:0007669"/>
    <property type="project" value="UniProtKB-KW"/>
</dbReference>
<dbReference type="Proteomes" id="UP000198612">
    <property type="component" value="Unassembled WGS sequence"/>
</dbReference>
<evidence type="ECO:0000256" key="5">
    <source>
        <dbReference type="ARBA" id="ARBA00023136"/>
    </source>
</evidence>
<evidence type="ECO:0000313" key="12">
    <source>
        <dbReference type="EMBL" id="SDF98859.1"/>
    </source>
</evidence>
<feature type="transmembrane region" description="Helical" evidence="10">
    <location>
        <begin position="68"/>
        <end position="91"/>
    </location>
</feature>
<keyword evidence="10" id="KW-0915">Sodium</keyword>
<keyword evidence="4 10" id="KW-1133">Transmembrane helix</keyword>
<dbReference type="InterPro" id="IPR003691">
    <property type="entry name" value="FluC"/>
</dbReference>